<dbReference type="Pfam" id="PF00294">
    <property type="entry name" value="PfkB"/>
    <property type="match status" value="1"/>
</dbReference>
<evidence type="ECO:0000256" key="1">
    <source>
        <dbReference type="ARBA" id="ARBA00010688"/>
    </source>
</evidence>
<comment type="caution">
    <text evidence="5">The sequence shown here is derived from an EMBL/GenBank/DDBJ whole genome shotgun (WGS) entry which is preliminary data.</text>
</comment>
<name>A0A7J4IXC1_9ARCH</name>
<dbReference type="Gene3D" id="3.40.1190.20">
    <property type="match status" value="1"/>
</dbReference>
<feature type="domain" description="Carbohydrate kinase PfkB" evidence="4">
    <location>
        <begin position="2"/>
        <end position="299"/>
    </location>
</feature>
<evidence type="ECO:0000313" key="5">
    <source>
        <dbReference type="EMBL" id="HIH08909.1"/>
    </source>
</evidence>
<evidence type="ECO:0000313" key="6">
    <source>
        <dbReference type="Proteomes" id="UP000577419"/>
    </source>
</evidence>
<dbReference type="AlphaFoldDB" id="A0A7J4IXC1"/>
<reference evidence="6" key="1">
    <citation type="journal article" date="2020" name="bioRxiv">
        <title>A rank-normalized archaeal taxonomy based on genome phylogeny resolves widespread incomplete and uneven classifications.</title>
        <authorList>
            <person name="Rinke C."/>
            <person name="Chuvochina M."/>
            <person name="Mussig A.J."/>
            <person name="Chaumeil P.-A."/>
            <person name="Waite D.W."/>
            <person name="Whitman W.B."/>
            <person name="Parks D.H."/>
            <person name="Hugenholtz P."/>
        </authorList>
    </citation>
    <scope>NUCLEOTIDE SEQUENCE [LARGE SCALE GENOMIC DNA]</scope>
</reference>
<dbReference type="SUPFAM" id="SSF53613">
    <property type="entry name" value="Ribokinase-like"/>
    <property type="match status" value="1"/>
</dbReference>
<gene>
    <name evidence="5" type="ORF">HA237_06105</name>
</gene>
<dbReference type="PANTHER" id="PTHR10584">
    <property type="entry name" value="SUGAR KINASE"/>
    <property type="match status" value="1"/>
</dbReference>
<evidence type="ECO:0000256" key="3">
    <source>
        <dbReference type="ARBA" id="ARBA00022777"/>
    </source>
</evidence>
<dbReference type="GO" id="GO:0016301">
    <property type="term" value="F:kinase activity"/>
    <property type="evidence" value="ECO:0007669"/>
    <property type="project" value="UniProtKB-KW"/>
</dbReference>
<evidence type="ECO:0000259" key="4">
    <source>
        <dbReference type="Pfam" id="PF00294"/>
    </source>
</evidence>
<dbReference type="InterPro" id="IPR011611">
    <property type="entry name" value="PfkB_dom"/>
</dbReference>
<dbReference type="InterPro" id="IPR029056">
    <property type="entry name" value="Ribokinase-like"/>
</dbReference>
<evidence type="ECO:0000256" key="2">
    <source>
        <dbReference type="ARBA" id="ARBA00022679"/>
    </source>
</evidence>
<dbReference type="InterPro" id="IPR002139">
    <property type="entry name" value="Ribo/fructo_kinase"/>
</dbReference>
<accession>A0A7J4IXC1</accession>
<dbReference type="EMBL" id="DUFG01000031">
    <property type="protein sequence ID" value="HIH08909.1"/>
    <property type="molecule type" value="Genomic_DNA"/>
</dbReference>
<dbReference type="GO" id="GO:0006796">
    <property type="term" value="P:phosphate-containing compound metabolic process"/>
    <property type="evidence" value="ECO:0007669"/>
    <property type="project" value="UniProtKB-ARBA"/>
</dbReference>
<dbReference type="PRINTS" id="PR00990">
    <property type="entry name" value="RIBOKINASE"/>
</dbReference>
<dbReference type="PANTHER" id="PTHR10584:SF166">
    <property type="entry name" value="RIBOKINASE"/>
    <property type="match status" value="1"/>
</dbReference>
<sequence length="324" mass="35930">MFDVVSVGSATRDVFVRVHPKVFKGNICFLPGSKVEVEEVDYFSGGGATNSAVAFSRLGLKAAALCSLGKDLNAERILKELKKERVSTALVEFSKEKKTAYSVILTGFGRDRVILAYRGATAQLNDAKKIPWRKLEEMKAKWLYVSSLHAKIGVLRKLFLFAEKTKIRVAWNPGMVELKQGLEKLKPLLKKVDVLLLNKSEALTLTHNAGVERNLEKLNRFCAIVVITEGKHGVHASDGKFTYFKKPFKVKVLDNTGAGDAFNSAFVAALIRGKKVEEALGWGMANANSVIQYLGTKNILLTQSGIKKFLRKHGKNETRKKKYA</sequence>
<keyword evidence="3 5" id="KW-0418">Kinase</keyword>
<dbReference type="Proteomes" id="UP000577419">
    <property type="component" value="Unassembled WGS sequence"/>
</dbReference>
<keyword evidence="2" id="KW-0808">Transferase</keyword>
<protein>
    <submittedName>
        <fullName evidence="5">Carbohydrate kinase family protein</fullName>
    </submittedName>
</protein>
<organism evidence="5 6">
    <name type="scientific">Candidatus Iainarchaeum sp</name>
    <dbReference type="NCBI Taxonomy" id="3101447"/>
    <lineage>
        <taxon>Archaea</taxon>
        <taxon>Candidatus Iainarchaeota</taxon>
        <taxon>Candidatus Iainarchaeia</taxon>
        <taxon>Candidatus Iainarchaeales</taxon>
        <taxon>Candidatus Iainarchaeaceae</taxon>
        <taxon>Candidatus Iainarchaeum</taxon>
    </lineage>
</organism>
<proteinExistence type="inferred from homology"/>
<comment type="similarity">
    <text evidence="1">Belongs to the carbohydrate kinase PfkB family.</text>
</comment>